<keyword evidence="3" id="KW-1185">Reference proteome</keyword>
<sequence>MIRDIRGEDLGEYLAMSRAFYAGGAALHPVPEGNFKETFRRCLAGDPYCRLMMLEHQGHIAGYALLALTYSNEVGGLCVWVDEVFVKEEYRSCGLGRAFFAWLRETYDSAAKRYRLEVCHSNEGAARLYARLGFEPLPYEQMILDL</sequence>
<dbReference type="CDD" id="cd04301">
    <property type="entry name" value="NAT_SF"/>
    <property type="match status" value="1"/>
</dbReference>
<name>A0A926D1K3_9FIRM</name>
<evidence type="ECO:0000313" key="2">
    <source>
        <dbReference type="EMBL" id="MBC8529824.1"/>
    </source>
</evidence>
<comment type="caution">
    <text evidence="2">The sequence shown here is derived from an EMBL/GenBank/DDBJ whole genome shotgun (WGS) entry which is preliminary data.</text>
</comment>
<proteinExistence type="predicted"/>
<dbReference type="InterPro" id="IPR016181">
    <property type="entry name" value="Acyl_CoA_acyltransferase"/>
</dbReference>
<dbReference type="Proteomes" id="UP000654279">
    <property type="component" value="Unassembled WGS sequence"/>
</dbReference>
<evidence type="ECO:0000313" key="3">
    <source>
        <dbReference type="Proteomes" id="UP000654279"/>
    </source>
</evidence>
<protein>
    <submittedName>
        <fullName evidence="2">GNAT family N-acetyltransferase</fullName>
    </submittedName>
</protein>
<dbReference type="Gene3D" id="3.40.630.30">
    <property type="match status" value="1"/>
</dbReference>
<dbReference type="AlphaFoldDB" id="A0A926D1K3"/>
<gene>
    <name evidence="2" type="ORF">H8699_10335</name>
</gene>
<dbReference type="EMBL" id="JACRSO010000004">
    <property type="protein sequence ID" value="MBC8529824.1"/>
    <property type="molecule type" value="Genomic_DNA"/>
</dbReference>
<dbReference type="GO" id="GO:0016747">
    <property type="term" value="F:acyltransferase activity, transferring groups other than amino-acyl groups"/>
    <property type="evidence" value="ECO:0007669"/>
    <property type="project" value="InterPro"/>
</dbReference>
<feature type="domain" description="N-acetyltransferase" evidence="1">
    <location>
        <begin position="1"/>
        <end position="146"/>
    </location>
</feature>
<dbReference type="RefSeq" id="WP_249285634.1">
    <property type="nucleotide sequence ID" value="NZ_JACRSO010000004.1"/>
</dbReference>
<dbReference type="SUPFAM" id="SSF55729">
    <property type="entry name" value="Acyl-CoA N-acyltransferases (Nat)"/>
    <property type="match status" value="1"/>
</dbReference>
<dbReference type="Pfam" id="PF00583">
    <property type="entry name" value="Acetyltransf_1"/>
    <property type="match status" value="1"/>
</dbReference>
<reference evidence="2" key="1">
    <citation type="submission" date="2020-08" db="EMBL/GenBank/DDBJ databases">
        <title>Genome public.</title>
        <authorList>
            <person name="Liu C."/>
            <person name="Sun Q."/>
        </authorList>
    </citation>
    <scope>NUCLEOTIDE SEQUENCE</scope>
    <source>
        <strain evidence="2">NSJ-44</strain>
    </source>
</reference>
<dbReference type="PROSITE" id="PS51186">
    <property type="entry name" value="GNAT"/>
    <property type="match status" value="1"/>
</dbReference>
<organism evidence="2 3">
    <name type="scientific">Luoshenia tenuis</name>
    <dbReference type="NCBI Taxonomy" id="2763654"/>
    <lineage>
        <taxon>Bacteria</taxon>
        <taxon>Bacillati</taxon>
        <taxon>Bacillota</taxon>
        <taxon>Clostridia</taxon>
        <taxon>Christensenellales</taxon>
        <taxon>Christensenellaceae</taxon>
        <taxon>Luoshenia</taxon>
    </lineage>
</organism>
<dbReference type="InterPro" id="IPR000182">
    <property type="entry name" value="GNAT_dom"/>
</dbReference>
<accession>A0A926D1K3</accession>
<evidence type="ECO:0000259" key="1">
    <source>
        <dbReference type="PROSITE" id="PS51186"/>
    </source>
</evidence>